<gene>
    <name evidence="1" type="ORF">A1O7_07307</name>
</gene>
<dbReference type="HOGENOM" id="CLU_1855076_0_0_1"/>
<dbReference type="VEuPathDB" id="FungiDB:A1O7_07307"/>
<protein>
    <submittedName>
        <fullName evidence="1">Uncharacterized protein</fullName>
    </submittedName>
</protein>
<keyword evidence="2" id="KW-1185">Reference proteome</keyword>
<dbReference type="RefSeq" id="XP_007759497.1">
    <property type="nucleotide sequence ID" value="XM_007761307.1"/>
</dbReference>
<dbReference type="GeneID" id="19181882"/>
<dbReference type="STRING" id="1182544.W9VN58"/>
<comment type="caution">
    <text evidence="1">The sequence shown here is derived from an EMBL/GenBank/DDBJ whole genome shotgun (WGS) entry which is preliminary data.</text>
</comment>
<dbReference type="AlphaFoldDB" id="W9VN58"/>
<dbReference type="OrthoDB" id="3945418at2759"/>
<proteinExistence type="predicted"/>
<evidence type="ECO:0000313" key="1">
    <source>
        <dbReference type="EMBL" id="EXJ56963.1"/>
    </source>
</evidence>
<evidence type="ECO:0000313" key="2">
    <source>
        <dbReference type="Proteomes" id="UP000019473"/>
    </source>
</evidence>
<organism evidence="1 2">
    <name type="scientific">Cladophialophora yegresii CBS 114405</name>
    <dbReference type="NCBI Taxonomy" id="1182544"/>
    <lineage>
        <taxon>Eukaryota</taxon>
        <taxon>Fungi</taxon>
        <taxon>Dikarya</taxon>
        <taxon>Ascomycota</taxon>
        <taxon>Pezizomycotina</taxon>
        <taxon>Eurotiomycetes</taxon>
        <taxon>Chaetothyriomycetidae</taxon>
        <taxon>Chaetothyriales</taxon>
        <taxon>Herpotrichiellaceae</taxon>
        <taxon>Cladophialophora</taxon>
    </lineage>
</organism>
<name>W9VN58_9EURO</name>
<dbReference type="Proteomes" id="UP000019473">
    <property type="component" value="Unassembled WGS sequence"/>
</dbReference>
<sequence length="138" mass="15472">MLKVQNIKLRKTAQVFHSLGFFWAHETGMFDLEIEKDCGVPASDPSATKDELGEDWRMWAARETQLLALLGEHVSNKSVVVEMIFAVAISISICLTQLKTIMFLTPSFQTAQALPPNDTHHTAYQYLQAMPYSALTTP</sequence>
<accession>W9VN58</accession>
<reference evidence="1 2" key="1">
    <citation type="submission" date="2013-03" db="EMBL/GenBank/DDBJ databases">
        <title>The Genome Sequence of Cladophialophora yegresii CBS 114405.</title>
        <authorList>
            <consortium name="The Broad Institute Genomics Platform"/>
            <person name="Cuomo C."/>
            <person name="de Hoog S."/>
            <person name="Gorbushina A."/>
            <person name="Walker B."/>
            <person name="Young S.K."/>
            <person name="Zeng Q."/>
            <person name="Gargeya S."/>
            <person name="Fitzgerald M."/>
            <person name="Haas B."/>
            <person name="Abouelleil A."/>
            <person name="Allen A.W."/>
            <person name="Alvarado L."/>
            <person name="Arachchi H.M."/>
            <person name="Berlin A.M."/>
            <person name="Chapman S.B."/>
            <person name="Gainer-Dewar J."/>
            <person name="Goldberg J."/>
            <person name="Griggs A."/>
            <person name="Gujja S."/>
            <person name="Hansen M."/>
            <person name="Howarth C."/>
            <person name="Imamovic A."/>
            <person name="Ireland A."/>
            <person name="Larimer J."/>
            <person name="McCowan C."/>
            <person name="Murphy C."/>
            <person name="Pearson M."/>
            <person name="Poon T.W."/>
            <person name="Priest M."/>
            <person name="Roberts A."/>
            <person name="Saif S."/>
            <person name="Shea T."/>
            <person name="Sisk P."/>
            <person name="Sykes S."/>
            <person name="Wortman J."/>
            <person name="Nusbaum C."/>
            <person name="Birren B."/>
        </authorList>
    </citation>
    <scope>NUCLEOTIDE SEQUENCE [LARGE SCALE GENOMIC DNA]</scope>
    <source>
        <strain evidence="1 2">CBS 114405</strain>
    </source>
</reference>
<dbReference type="EMBL" id="AMGW01000005">
    <property type="protein sequence ID" value="EXJ56963.1"/>
    <property type="molecule type" value="Genomic_DNA"/>
</dbReference>